<dbReference type="InterPro" id="IPR029052">
    <property type="entry name" value="Metallo-depent_PP-like"/>
</dbReference>
<evidence type="ECO:0000313" key="3">
    <source>
        <dbReference type="Proteomes" id="UP001172738"/>
    </source>
</evidence>
<dbReference type="EMBL" id="JAUHPV010000009">
    <property type="protein sequence ID" value="MDN4473913.1"/>
    <property type="molecule type" value="Genomic_DNA"/>
</dbReference>
<dbReference type="InterPro" id="IPR004843">
    <property type="entry name" value="Calcineurin-like_PHP"/>
</dbReference>
<dbReference type="Gene3D" id="3.60.21.10">
    <property type="match status" value="1"/>
</dbReference>
<feature type="domain" description="Calcineurin-like phosphoesterase" evidence="1">
    <location>
        <begin position="52"/>
        <end position="233"/>
    </location>
</feature>
<organism evidence="2 3">
    <name type="scientific">Demequina zhanjiangensis</name>
    <dbReference type="NCBI Taxonomy" id="3051659"/>
    <lineage>
        <taxon>Bacteria</taxon>
        <taxon>Bacillati</taxon>
        <taxon>Actinomycetota</taxon>
        <taxon>Actinomycetes</taxon>
        <taxon>Micrococcales</taxon>
        <taxon>Demequinaceae</taxon>
        <taxon>Demequina</taxon>
    </lineage>
</organism>
<dbReference type="PANTHER" id="PTHR31302">
    <property type="entry name" value="TRANSMEMBRANE PROTEIN WITH METALLOPHOSPHOESTERASE DOMAIN-RELATED"/>
    <property type="match status" value="1"/>
</dbReference>
<proteinExistence type="predicted"/>
<evidence type="ECO:0000313" key="2">
    <source>
        <dbReference type="EMBL" id="MDN4473913.1"/>
    </source>
</evidence>
<protein>
    <submittedName>
        <fullName evidence="2">Metallophosphoesterase</fullName>
    </submittedName>
</protein>
<dbReference type="Proteomes" id="UP001172738">
    <property type="component" value="Unassembled WGS sequence"/>
</dbReference>
<sequence length="307" mass="32583">MESRGAAGVLGRSVATVALAGAACFAWGVVEARRYVLREVEVPVLPVGAAPLTILHLSDIHLTPSQKDRIAWVKDLAGLEPDLVVDTGDNLAHPDAVPSLVEALAPLLARPGAFVFGSNDYFGPKPLNPFQYFGGPSFQDPERLELPHELLRTILREAGWVDLTNTRGEVEAAGRRISLVGTDDAHLERDAMPAPSSDRGDLHLGVTHAPYLRVLADLKADGCDLMLAGHTHGGQVCVPGYGALVTNSDLDTGRVKGLHGWPGARPDEGGTDSTWLHVSAGLGHSPYAPFRFACRPEATLLTLVPAS</sequence>
<dbReference type="Pfam" id="PF00149">
    <property type="entry name" value="Metallophos"/>
    <property type="match status" value="1"/>
</dbReference>
<comment type="caution">
    <text evidence="2">The sequence shown here is derived from an EMBL/GenBank/DDBJ whole genome shotgun (WGS) entry which is preliminary data.</text>
</comment>
<name>A0ABT8G485_9MICO</name>
<dbReference type="PROSITE" id="PS51257">
    <property type="entry name" value="PROKAR_LIPOPROTEIN"/>
    <property type="match status" value="1"/>
</dbReference>
<reference evidence="2" key="1">
    <citation type="submission" date="2023-06" db="EMBL/GenBank/DDBJ databases">
        <title>SYSU T00b26.</title>
        <authorList>
            <person name="Gao L."/>
            <person name="Fang B.-Z."/>
            <person name="Li W.-J."/>
        </authorList>
    </citation>
    <scope>NUCLEOTIDE SEQUENCE</scope>
    <source>
        <strain evidence="2">SYSU T00b26</strain>
    </source>
</reference>
<dbReference type="SUPFAM" id="SSF56300">
    <property type="entry name" value="Metallo-dependent phosphatases"/>
    <property type="match status" value="1"/>
</dbReference>
<gene>
    <name evidence="2" type="ORF">QQX04_13005</name>
</gene>
<dbReference type="InterPro" id="IPR051158">
    <property type="entry name" value="Metallophosphoesterase_sf"/>
</dbReference>
<evidence type="ECO:0000259" key="1">
    <source>
        <dbReference type="Pfam" id="PF00149"/>
    </source>
</evidence>
<dbReference type="PANTHER" id="PTHR31302:SF20">
    <property type="entry name" value="CONSERVED PROTEIN"/>
    <property type="match status" value="1"/>
</dbReference>
<keyword evidence="3" id="KW-1185">Reference proteome</keyword>
<dbReference type="RefSeq" id="WP_301129885.1">
    <property type="nucleotide sequence ID" value="NZ_JAUHPV010000009.1"/>
</dbReference>
<accession>A0ABT8G485</accession>